<dbReference type="InterPro" id="IPR011990">
    <property type="entry name" value="TPR-like_helical_dom_sf"/>
</dbReference>
<dbReference type="InterPro" id="IPR006597">
    <property type="entry name" value="Sel1-like"/>
</dbReference>
<evidence type="ECO:0000256" key="4">
    <source>
        <dbReference type="PROSITE-ProRule" id="PRU10141"/>
    </source>
</evidence>
<feature type="region of interest" description="Disordered" evidence="5">
    <location>
        <begin position="1456"/>
        <end position="1481"/>
    </location>
</feature>
<dbReference type="Pfam" id="PF00780">
    <property type="entry name" value="CNH"/>
    <property type="match status" value="1"/>
</dbReference>
<dbReference type="EMBL" id="JAAAJB010000133">
    <property type="protein sequence ID" value="KAG0264682.1"/>
    <property type="molecule type" value="Genomic_DNA"/>
</dbReference>
<feature type="region of interest" description="Disordered" evidence="5">
    <location>
        <begin position="955"/>
        <end position="996"/>
    </location>
</feature>
<organism evidence="8 9">
    <name type="scientific">Actinomortierella ambigua</name>
    <dbReference type="NCBI Taxonomy" id="1343610"/>
    <lineage>
        <taxon>Eukaryota</taxon>
        <taxon>Fungi</taxon>
        <taxon>Fungi incertae sedis</taxon>
        <taxon>Mucoromycota</taxon>
        <taxon>Mortierellomycotina</taxon>
        <taxon>Mortierellomycetes</taxon>
        <taxon>Mortierellales</taxon>
        <taxon>Mortierellaceae</taxon>
        <taxon>Actinomortierella</taxon>
    </lineage>
</organism>
<feature type="compositionally biased region" description="Low complexity" evidence="5">
    <location>
        <begin position="961"/>
        <end position="972"/>
    </location>
</feature>
<dbReference type="Gene3D" id="1.10.510.10">
    <property type="entry name" value="Transferase(Phosphotransferase) domain 1"/>
    <property type="match status" value="2"/>
</dbReference>
<dbReference type="SUPFAM" id="SSF56112">
    <property type="entry name" value="Protein kinase-like (PK-like)"/>
    <property type="match status" value="2"/>
</dbReference>
<feature type="domain" description="Protein kinase" evidence="6">
    <location>
        <begin position="1143"/>
        <end position="1410"/>
    </location>
</feature>
<evidence type="ECO:0000256" key="5">
    <source>
        <dbReference type="SAM" id="MobiDB-lite"/>
    </source>
</evidence>
<feature type="domain" description="CNH" evidence="7">
    <location>
        <begin position="101"/>
        <end position="402"/>
    </location>
</feature>
<dbReference type="OrthoDB" id="10258882at2759"/>
<dbReference type="Gene3D" id="1.25.40.10">
    <property type="entry name" value="Tetratricopeptide repeat domain"/>
    <property type="match status" value="8"/>
</dbReference>
<dbReference type="PROSITE" id="PS00107">
    <property type="entry name" value="PROTEIN_KINASE_ATP"/>
    <property type="match status" value="1"/>
</dbReference>
<evidence type="ECO:0000256" key="1">
    <source>
        <dbReference type="ARBA" id="ARBA00022741"/>
    </source>
</evidence>
<gene>
    <name evidence="8" type="primary">TGFBRAP1</name>
    <name evidence="8" type="ORF">DFQ27_001077</name>
</gene>
<feature type="compositionally biased region" description="Low complexity" evidence="5">
    <location>
        <begin position="39"/>
        <end position="51"/>
    </location>
</feature>
<name>A0A9P6U992_9FUNG</name>
<evidence type="ECO:0000256" key="2">
    <source>
        <dbReference type="ARBA" id="ARBA00022840"/>
    </source>
</evidence>
<feature type="binding site" evidence="4">
    <location>
        <position position="2068"/>
    </location>
    <ligand>
        <name>ATP</name>
        <dbReference type="ChEBI" id="CHEBI:30616"/>
    </ligand>
</feature>
<evidence type="ECO:0000259" key="7">
    <source>
        <dbReference type="PROSITE" id="PS50219"/>
    </source>
</evidence>
<dbReference type="SMART" id="SM00671">
    <property type="entry name" value="SEL1"/>
    <property type="match status" value="29"/>
</dbReference>
<dbReference type="Proteomes" id="UP000807716">
    <property type="component" value="Unassembled WGS sequence"/>
</dbReference>
<feature type="domain" description="Protein kinase" evidence="6">
    <location>
        <begin position="2041"/>
        <end position="2301"/>
    </location>
</feature>
<comment type="similarity">
    <text evidence="3">Belongs to the sel-1 family.</text>
</comment>
<dbReference type="PANTHER" id="PTHR11102:SF160">
    <property type="entry name" value="ERAD-ASSOCIATED E3 UBIQUITIN-PROTEIN LIGASE COMPONENT HRD3"/>
    <property type="match status" value="1"/>
</dbReference>
<dbReference type="GO" id="GO:0005524">
    <property type="term" value="F:ATP binding"/>
    <property type="evidence" value="ECO:0007669"/>
    <property type="project" value="UniProtKB-UniRule"/>
</dbReference>
<dbReference type="InterPro" id="IPR001180">
    <property type="entry name" value="CNH_dom"/>
</dbReference>
<evidence type="ECO:0000313" key="9">
    <source>
        <dbReference type="Proteomes" id="UP000807716"/>
    </source>
</evidence>
<dbReference type="Pfam" id="PF00069">
    <property type="entry name" value="Pkinase"/>
    <property type="match status" value="2"/>
</dbReference>
<dbReference type="PROSITE" id="PS50011">
    <property type="entry name" value="PROTEIN_KINASE_DOM"/>
    <property type="match status" value="2"/>
</dbReference>
<dbReference type="InterPro" id="IPR008271">
    <property type="entry name" value="Ser/Thr_kinase_AS"/>
</dbReference>
<dbReference type="InterPro" id="IPR011009">
    <property type="entry name" value="Kinase-like_dom_sf"/>
</dbReference>
<comment type="caution">
    <text evidence="8">The sequence shown here is derived from an EMBL/GenBank/DDBJ whole genome shotgun (WGS) entry which is preliminary data.</text>
</comment>
<keyword evidence="1 4" id="KW-0547">Nucleotide-binding</keyword>
<dbReference type="PANTHER" id="PTHR11102">
    <property type="entry name" value="SEL-1-LIKE PROTEIN"/>
    <property type="match status" value="1"/>
</dbReference>
<accession>A0A9P6U992</accession>
<protein>
    <submittedName>
        <fullName evidence="8">Transforming growth factor, beta receptor associated protein 1</fullName>
    </submittedName>
</protein>
<reference evidence="8" key="1">
    <citation type="journal article" date="2020" name="Fungal Divers.">
        <title>Resolving the Mortierellaceae phylogeny through synthesis of multi-gene phylogenetics and phylogenomics.</title>
        <authorList>
            <person name="Vandepol N."/>
            <person name="Liber J."/>
            <person name="Desiro A."/>
            <person name="Na H."/>
            <person name="Kennedy M."/>
            <person name="Barry K."/>
            <person name="Grigoriev I.V."/>
            <person name="Miller A.N."/>
            <person name="O'Donnell K."/>
            <person name="Stajich J.E."/>
            <person name="Bonito G."/>
        </authorList>
    </citation>
    <scope>NUCLEOTIDE SEQUENCE</scope>
    <source>
        <strain evidence="8">BC1065</strain>
    </source>
</reference>
<feature type="region of interest" description="Disordered" evidence="5">
    <location>
        <begin position="2341"/>
        <end position="2365"/>
    </location>
</feature>
<evidence type="ECO:0000256" key="3">
    <source>
        <dbReference type="ARBA" id="ARBA00038101"/>
    </source>
</evidence>
<feature type="region of interest" description="Disordered" evidence="5">
    <location>
        <begin position="420"/>
        <end position="439"/>
    </location>
</feature>
<feature type="region of interest" description="Disordered" evidence="5">
    <location>
        <begin position="33"/>
        <end position="54"/>
    </location>
</feature>
<dbReference type="SMART" id="SM00220">
    <property type="entry name" value="S_TKc"/>
    <property type="match status" value="2"/>
</dbReference>
<feature type="compositionally biased region" description="Basic and acidic residues" evidence="5">
    <location>
        <begin position="975"/>
        <end position="995"/>
    </location>
</feature>
<dbReference type="Pfam" id="PF08238">
    <property type="entry name" value="Sel1"/>
    <property type="match status" value="27"/>
</dbReference>
<evidence type="ECO:0000259" key="6">
    <source>
        <dbReference type="PROSITE" id="PS50011"/>
    </source>
</evidence>
<proteinExistence type="inferred from homology"/>
<keyword evidence="2 4" id="KW-0067">ATP-binding</keyword>
<keyword evidence="8" id="KW-0675">Receptor</keyword>
<dbReference type="InterPro" id="IPR050767">
    <property type="entry name" value="Sel1_AlgK"/>
</dbReference>
<dbReference type="PROSITE" id="PS00108">
    <property type="entry name" value="PROTEIN_KINASE_ST"/>
    <property type="match status" value="2"/>
</dbReference>
<dbReference type="SUPFAM" id="SSF81901">
    <property type="entry name" value="HCP-like"/>
    <property type="match status" value="8"/>
</dbReference>
<sequence length="2974" mass="329412">MSIHGTFTVQPLLKGVPLDDAAFDASSPSGLRSLMDRQSASPSASAGPSGARSTGIFNRARPVVESLDTFGMSQVGPNVSIAPCYYPFCLPRPYILWRNTPLKANSFPTKRENNLYIGTSDGYLLHYVVDEQISADMDLPQSMLVSRTPLGFGKKIVEHIKVLPAIRVAIVLCDSTVSFYSLPEFAPYPQQAMPHIKGVTTFSIDEAQKGVPLEDGSFRLCVTKRRIIQFYNLWYDGISDPKDLSLPNGSLATIRWRNHVCFADAQDFGLIDVRAGRMITVLPVAQGGGRSGSGGGNGGGGHHNPGVSKPVCAAIGDNEFLMASATGSGQTTIGIFCSAAGDPVRGTLQWSSYPRMLGVEYPYVAALLRNNTVEIHNILDQHMVQVVRFETAVEARALVQTSGLRVWVAALSHVLATRTRQPSSLSSSDNNEDAEAQAARQLEHAARLATVPARLLVAGKDSVSALVITPLVLQADTLLQQGRIEEAILLSERALSTISADNLHRERLSHEVNYVNQKAGFIYLGETLFDDAFGLFDKGKMDPRILIHLFEDVLQEPEILDHVDVYQGVRDAITRIGSIQRLITATVTKSGNEQDADFRNMLLSNAKEVFAQFLAKYRKRFAARRLPRNLLEAVHAVDTALLGIWVDTRNTRELYALLSKPNECVAHLCEPKLQQSGMHYALSLWHRTRGNHKETMRIWKELIQGEIQDADFSNGLSQMTELLCTTTDQELIQEFGWWVLSQNEQLGLRIFMPTDPKRAGALFDADQVLSQLEVKAGQEGIVLYLEYLVFHRKSDTPDHHSKLALWYIKILENDLRTTDKAQLQEQVAKEYQKEQQRIILNADVASSRMSKDKHSILGRTFLNFLQGRIASQGPDAIIQRRIKLLQHLLSSSRYQPTTILPRLESIPCLLAERGVVLGQTGRPKDCLRILVHDLGDFLSIEQFCANGGKFSVTKKMPVKGSLPSSSSSALPSNVGHRDRDKDKGKDRDKNKEDTTAVKSGVESLAVREVDVRETKQTLFMLLLREYLDIPDEHQRMVLVVHLLDTQAIYLDVAEVLDLLPPVWSIEMVQQFFIRSLRNYQHERRELQVIKGLTLGDHLVVSERLYKAYEEIGPILLTADTACSVCGSAIGDAVFVRTVEGHLAHLHCGSGSGGFGSVYRARREGFACAAKECFASYADLSSAAVKKEVAILQQLRHRHIIQYFESLEHEGHTYILMDLAERGSLAGAIARGEVTDWPTKTRLAHEIARGLEYIHCRGIIHRDLKTANVLLTRFMEVKLCDFGLAKVKTISAPFSSSSSMSTASGGGFKGTLRWAAPEALDVRPKYSKKTDMYALGMVMWAMAANRPEPFNDQQDNMVVATLTRRGEREEIPEDTPADYRSWIEQCWHQDPNQRPMARDVVVLGEDGHFDMELDFEAMGGSLLSLGASINDSICNRLAACGLDGALDKLTIVDGHEGTPVNNSNNNNNDDDGDIQQGMHQGDGGDEVISYLRTIARKGNSDAQLVLGWMCDHGLAVAGLAEDAPLRYRKAAEQGHATAQLKLGRMYESREGSVDVDYNDSEAAKWYRMAADQGETQAQLRLGVFHIHGRGVAQNDAEAAQWFRRAGEQGVAEAQFNLGLMYCRGQGVEQSDAEGATWMQRAADQDMAEAQFGLGSMYVDGRGVEQSDAMAAMWYRRAAEDGNAAAQLQLGAMYRQGRGVDQSDVEAAVWLRKAAEQDNADAQVQIGDMYHSGRGLDKNLTEAVAWYRRSAALANTTAETRLGLAYENGRGVEKDYTTAARWYQQAAEHGDAEGQSRLGVSYHYGWGVGQSFDEAVVWYQRAADQGHTLAQKHLAYLYLDGLRCLSDDGKAEAWRRKVIRPDDDVAQTMVGVMYYDGTQAKQDYVEAVAWFREAACHGHAEAEFNLGDAYLHGSGVTQSDVEAAEWYLKAATHGHLGAQRSIGRMYDLGHGVEQNDEQALEWYTKYAAYSNRAVPFDLGSMYELGIGVERDEKKALFQFQQEESEKTTACFHIEWLTSSDYRTPERDADAIALYRAGATKGYVAALYNLGSGGFGSVYRAEREGQPCAAKECFASFADLTNVAVKREIAVLQRLRHRYIIQYFESVEHDGRTYILMDLAEKGSLAGAIGRGEVADWPTKTRLAHEIARGLEYIHCRGIIHRDLKTANVLLTRFMEVKLCDFGLAKVKTISASSSSSVTSGGFKGTLRWAAPEALDVRPKYSKKSDVYALGMVMWAMAANRPEPFDDQQDNMVVAMLIRSGEREEIPEGTPAEYRSWIEQCWYQDPNQRPHAKDIVLEDDHMVWPQFDAAGPLLSLGASLDDSICNRLAACGLDGALDKLTLADGHEGKPNNNNSSNDDTRQRSPQGDEDEVIGYLRTMASKGSADAQLVLGWICDHGLAVAGSAEDAPLWYRKAAEQGHSTAQLRLGRVFESREGSVDANYYDNEAAKWYRMAADQGETQAQLRLGVFHIHGRGVAQNDAEAAQWFRKAGEQGVAEAQFNLGLMCSRGQGVEQSDTEGAAWMQRAADQDMVEAQFGLGSMYVDGRGVEQSDEMAAMWYRRAADDGHAAAQLHLGLMCIEGRGVDQSDADAVAWLRMAAEQDNPEAQLHLGLMYESGRGLDESSIEAVSWYRRSATFSNSTAEIKLGLAYQKGNGVDKDYATAASWYRRAADHGDAEGQFRLALLYKDGVGVEQSTDEALAWFRKAADQGYASAQEAIAYLYVYGLLDLSDNVKAGDWRRKIVRPDDVVAQTLVGRMYSSGSFVHQDLVEAVSWFSMAASLGYAEAELCLGDAYLHGSGVTQNNTAAAEWYLKAATHGDEAAQRHIGRMYDLGHGVEQNDGLAFEWYSKCAELSNRFVLFPLGSMYELGIGVERDEEKALLQFQQEEAEKIAARFHIEWLTSSDYRTPKSDSDAIALYHEGATKGYVAALYNLGRMYETGRGVQMDRIQAMDWYSMASEQGHESSRLAFLQRITMRN</sequence>
<keyword evidence="9" id="KW-1185">Reference proteome</keyword>
<dbReference type="Pfam" id="PF10366">
    <property type="entry name" value="Vps39_1"/>
    <property type="match status" value="1"/>
</dbReference>
<dbReference type="PROSITE" id="PS50219">
    <property type="entry name" value="CNH"/>
    <property type="match status" value="1"/>
</dbReference>
<evidence type="ECO:0000313" key="8">
    <source>
        <dbReference type="EMBL" id="KAG0264682.1"/>
    </source>
</evidence>
<dbReference type="InterPro" id="IPR017441">
    <property type="entry name" value="Protein_kinase_ATP_BS"/>
</dbReference>
<dbReference type="GO" id="GO:0004672">
    <property type="term" value="F:protein kinase activity"/>
    <property type="evidence" value="ECO:0007669"/>
    <property type="project" value="InterPro"/>
</dbReference>
<feature type="compositionally biased region" description="Polar residues" evidence="5">
    <location>
        <begin position="420"/>
        <end position="429"/>
    </location>
</feature>
<dbReference type="InterPro" id="IPR000719">
    <property type="entry name" value="Prot_kinase_dom"/>
</dbReference>
<dbReference type="InterPro" id="IPR019452">
    <property type="entry name" value="VPS39/TGF_beta_rcpt-assoc_1"/>
</dbReference>